<dbReference type="FunFam" id="3.50.50.60:FF:000138">
    <property type="entry name" value="Flavin-containing monooxygenase"/>
    <property type="match status" value="1"/>
</dbReference>
<dbReference type="Pfam" id="PF00743">
    <property type="entry name" value="FMO-like"/>
    <property type="match status" value="2"/>
</dbReference>
<sequence>MFKAKRVCVIGAGPSGMSVLFHFNKLRKQGKEIPEIVCYDKQSDWGGLWKYSWETGIDQFGEPVHGSMYKGLWSNSPKEVNEFPDYTFEEHYKKPIPSFPPREVLYDYLKGAYFSYLNDLPAGRWTKGDLRHLIHFNHVVRQVTYNDNTDDFSVVVKSLVEDKDIPVQKFNYLIVATGHFSVPSVPSFPGIQEFPGRVMHSHDFRNAYQFQGQTILIVGSSHSAEDIALQNLKYGAKKIICSYKTRPMGFKWPPEITERPMLTNIEDKTVHFKDGTTADVDAIILCTGYYFHFPFLEERLRLKTRNILYPAGMYKNVLWTEAGNNKFFYIGMQNQVYSFTMFDAQAKWTVNCITGELKLPDKEAMEEDIAKWIAKMDEVKDYHGAVDFQTEYLVDIAKDAEYGYDLDTTQQFYDWQQHKRENILTYRDRSHASKFTGTQSPIHHSTFMEALDDSMATFLNASEP</sequence>
<protein>
    <recommendedName>
        <fullName evidence="8">Flavin-containing monooxygenase</fullName>
        <ecNumber evidence="8">1.-.-.-</ecNumber>
    </recommendedName>
</protein>
<dbReference type="Gene3D" id="3.50.50.60">
    <property type="entry name" value="FAD/NAD(P)-binding domain"/>
    <property type="match status" value="2"/>
</dbReference>
<keyword evidence="3 8" id="KW-0285">Flavoprotein</keyword>
<dbReference type="EC" id="1.-.-.-" evidence="8"/>
<evidence type="ECO:0000256" key="4">
    <source>
        <dbReference type="ARBA" id="ARBA00022827"/>
    </source>
</evidence>
<evidence type="ECO:0000256" key="8">
    <source>
        <dbReference type="RuleBase" id="RU361177"/>
    </source>
</evidence>
<evidence type="ECO:0000256" key="7">
    <source>
        <dbReference type="ARBA" id="ARBA00023033"/>
    </source>
</evidence>
<comment type="similarity">
    <text evidence="2 8">Belongs to the FMO family.</text>
</comment>
<dbReference type="GO" id="GO:0050661">
    <property type="term" value="F:NADP binding"/>
    <property type="evidence" value="ECO:0007669"/>
    <property type="project" value="InterPro"/>
</dbReference>
<dbReference type="InterPro" id="IPR000960">
    <property type="entry name" value="Flavin_mOase"/>
</dbReference>
<dbReference type="InterPro" id="IPR020946">
    <property type="entry name" value="Flavin_mOase-like"/>
</dbReference>
<evidence type="ECO:0000256" key="5">
    <source>
        <dbReference type="ARBA" id="ARBA00022857"/>
    </source>
</evidence>
<keyword evidence="7 8" id="KW-0503">Monooxygenase</keyword>
<keyword evidence="4 8" id="KW-0274">FAD</keyword>
<dbReference type="SUPFAM" id="SSF51905">
    <property type="entry name" value="FAD/NAD(P)-binding domain"/>
    <property type="match status" value="2"/>
</dbReference>
<evidence type="ECO:0000313" key="9">
    <source>
        <dbReference type="EMBL" id="CAH3037258.1"/>
    </source>
</evidence>
<evidence type="ECO:0000256" key="2">
    <source>
        <dbReference type="ARBA" id="ARBA00009183"/>
    </source>
</evidence>
<dbReference type="AlphaFoldDB" id="A0AAU9VSP0"/>
<dbReference type="PIRSF" id="PIRSF000332">
    <property type="entry name" value="FMO"/>
    <property type="match status" value="1"/>
</dbReference>
<evidence type="ECO:0000256" key="1">
    <source>
        <dbReference type="ARBA" id="ARBA00001974"/>
    </source>
</evidence>
<accession>A0AAU9VSP0</accession>
<dbReference type="InterPro" id="IPR050346">
    <property type="entry name" value="FMO-like"/>
</dbReference>
<comment type="cofactor">
    <cofactor evidence="1 8">
        <name>FAD</name>
        <dbReference type="ChEBI" id="CHEBI:57692"/>
    </cofactor>
</comment>
<dbReference type="Proteomes" id="UP001159428">
    <property type="component" value="Unassembled WGS sequence"/>
</dbReference>
<dbReference type="InterPro" id="IPR036188">
    <property type="entry name" value="FAD/NAD-bd_sf"/>
</dbReference>
<dbReference type="PRINTS" id="PR00370">
    <property type="entry name" value="FMOXYGENASE"/>
</dbReference>
<gene>
    <name evidence="9" type="ORF">PMEA_00022239</name>
</gene>
<dbReference type="EMBL" id="CALNXJ010000004">
    <property type="protein sequence ID" value="CAH3037258.1"/>
    <property type="molecule type" value="Genomic_DNA"/>
</dbReference>
<organism evidence="9 10">
    <name type="scientific">Pocillopora meandrina</name>
    <dbReference type="NCBI Taxonomy" id="46732"/>
    <lineage>
        <taxon>Eukaryota</taxon>
        <taxon>Metazoa</taxon>
        <taxon>Cnidaria</taxon>
        <taxon>Anthozoa</taxon>
        <taxon>Hexacorallia</taxon>
        <taxon>Scleractinia</taxon>
        <taxon>Astrocoeniina</taxon>
        <taxon>Pocilloporidae</taxon>
        <taxon>Pocillopora</taxon>
    </lineage>
</organism>
<evidence type="ECO:0000313" key="10">
    <source>
        <dbReference type="Proteomes" id="UP001159428"/>
    </source>
</evidence>
<evidence type="ECO:0000256" key="6">
    <source>
        <dbReference type="ARBA" id="ARBA00023002"/>
    </source>
</evidence>
<keyword evidence="10" id="KW-1185">Reference proteome</keyword>
<comment type="caution">
    <text evidence="9">The sequence shown here is derived from an EMBL/GenBank/DDBJ whole genome shotgun (WGS) entry which is preliminary data.</text>
</comment>
<name>A0AAU9VSP0_9CNID</name>
<evidence type="ECO:0000256" key="3">
    <source>
        <dbReference type="ARBA" id="ARBA00022630"/>
    </source>
</evidence>
<dbReference type="PANTHER" id="PTHR23023">
    <property type="entry name" value="DIMETHYLANILINE MONOOXYGENASE"/>
    <property type="match status" value="1"/>
</dbReference>
<dbReference type="GO" id="GO:0050660">
    <property type="term" value="F:flavin adenine dinucleotide binding"/>
    <property type="evidence" value="ECO:0007669"/>
    <property type="project" value="InterPro"/>
</dbReference>
<reference evidence="9 10" key="1">
    <citation type="submission" date="2022-05" db="EMBL/GenBank/DDBJ databases">
        <authorList>
            <consortium name="Genoscope - CEA"/>
            <person name="William W."/>
        </authorList>
    </citation>
    <scope>NUCLEOTIDE SEQUENCE [LARGE SCALE GENOMIC DNA]</scope>
</reference>
<keyword evidence="5" id="KW-0521">NADP</keyword>
<proteinExistence type="inferred from homology"/>
<dbReference type="GO" id="GO:0004499">
    <property type="term" value="F:N,N-dimethylaniline monooxygenase activity"/>
    <property type="evidence" value="ECO:0007669"/>
    <property type="project" value="InterPro"/>
</dbReference>
<keyword evidence="6 8" id="KW-0560">Oxidoreductase</keyword>